<dbReference type="AlphaFoldDB" id="A0A117RLL8"/>
<proteinExistence type="predicted"/>
<accession>A0A117RLL8</accession>
<evidence type="ECO:0000313" key="1">
    <source>
        <dbReference type="EMBL" id="KUN97528.1"/>
    </source>
</evidence>
<keyword evidence="2" id="KW-1185">Reference proteome</keyword>
<dbReference type="Proteomes" id="UP000053429">
    <property type="component" value="Unassembled WGS sequence"/>
</dbReference>
<evidence type="ECO:0000313" key="2">
    <source>
        <dbReference type="Proteomes" id="UP000053429"/>
    </source>
</evidence>
<comment type="caution">
    <text evidence="1">The sequence shown here is derived from an EMBL/GenBank/DDBJ whole genome shotgun (WGS) entry which is preliminary data.</text>
</comment>
<name>A0A117RLL8_9ACTN</name>
<reference evidence="1 2" key="1">
    <citation type="submission" date="2015-10" db="EMBL/GenBank/DDBJ databases">
        <title>Draft genome sequence of Streptomyces caeruleatus NRRL B-24802, type strain for the species Streptomyces caeruleatus.</title>
        <authorList>
            <person name="Ruckert C."/>
            <person name="Winkler A."/>
            <person name="Kalinowski J."/>
            <person name="Kampfer P."/>
            <person name="Glaeser S."/>
        </authorList>
    </citation>
    <scope>NUCLEOTIDE SEQUENCE [LARGE SCALE GENOMIC DNA]</scope>
    <source>
        <strain evidence="1 2">NRRL B-24802</strain>
    </source>
</reference>
<protein>
    <submittedName>
        <fullName evidence="1">Uncharacterized protein</fullName>
    </submittedName>
</protein>
<organism evidence="1 2">
    <name type="scientific">Streptomyces caeruleatus</name>
    <dbReference type="NCBI Taxonomy" id="661399"/>
    <lineage>
        <taxon>Bacteria</taxon>
        <taxon>Bacillati</taxon>
        <taxon>Actinomycetota</taxon>
        <taxon>Actinomycetes</taxon>
        <taxon>Kitasatosporales</taxon>
        <taxon>Streptomycetaceae</taxon>
        <taxon>Streptomyces</taxon>
    </lineage>
</organism>
<gene>
    <name evidence="1" type="ORF">AQJ67_29315</name>
</gene>
<sequence length="81" mass="9320">MCWVPIAPGATTPTLISNARLRDRLDESLREQRISAVRHVLECRRHDVRKEFALVPFFGSDPCDRSRPLPVPHVLFWLSAL</sequence>
<dbReference type="EMBL" id="LMWY01000041">
    <property type="protein sequence ID" value="KUN97528.1"/>
    <property type="molecule type" value="Genomic_DNA"/>
</dbReference>